<feature type="active site" description="Proton donor; for dehydratase activity" evidence="7">
    <location>
        <position position="1431"/>
    </location>
</feature>
<dbReference type="Pfam" id="PF20434">
    <property type="entry name" value="BD-FAE"/>
    <property type="match status" value="1"/>
</dbReference>
<dbReference type="InterPro" id="IPR016036">
    <property type="entry name" value="Malonyl_transacylase_ACP-bd"/>
</dbReference>
<dbReference type="InterPro" id="IPR018201">
    <property type="entry name" value="Ketoacyl_synth_AS"/>
</dbReference>
<dbReference type="Proteomes" id="UP001302321">
    <property type="component" value="Unassembled WGS sequence"/>
</dbReference>
<dbReference type="Pfam" id="PF02801">
    <property type="entry name" value="Ketoacyl-synt_C"/>
    <property type="match status" value="1"/>
</dbReference>
<dbReference type="Gene3D" id="3.40.47.10">
    <property type="match status" value="1"/>
</dbReference>
<accession>A0AAN6W152</accession>
<dbReference type="InterPro" id="IPR036736">
    <property type="entry name" value="ACP-like_sf"/>
</dbReference>
<keyword evidence="6" id="KW-0511">Multifunctional enzyme</keyword>
<dbReference type="Gene3D" id="3.40.50.1820">
    <property type="entry name" value="alpha/beta hydrolase"/>
    <property type="match status" value="1"/>
</dbReference>
<dbReference type="SUPFAM" id="SSF55048">
    <property type="entry name" value="Probable ACP-binding domain of malonyl-CoA ACP transacylase"/>
    <property type="match status" value="1"/>
</dbReference>
<dbReference type="Gene3D" id="3.40.50.150">
    <property type="entry name" value="Vaccinia Virus protein VP39"/>
    <property type="match status" value="1"/>
</dbReference>
<evidence type="ECO:0000256" key="2">
    <source>
        <dbReference type="ARBA" id="ARBA00022450"/>
    </source>
</evidence>
<dbReference type="SUPFAM" id="SSF52151">
    <property type="entry name" value="FabD/lysophospholipase-like"/>
    <property type="match status" value="1"/>
</dbReference>
<dbReference type="InterPro" id="IPR016039">
    <property type="entry name" value="Thiolase-like"/>
</dbReference>
<dbReference type="GO" id="GO:0006633">
    <property type="term" value="P:fatty acid biosynthetic process"/>
    <property type="evidence" value="ECO:0007669"/>
    <property type="project" value="InterPro"/>
</dbReference>
<dbReference type="GO" id="GO:0004312">
    <property type="term" value="F:fatty acid synthase activity"/>
    <property type="evidence" value="ECO:0007669"/>
    <property type="project" value="TreeGrafter"/>
</dbReference>
<dbReference type="PROSITE" id="PS50075">
    <property type="entry name" value="CARRIER"/>
    <property type="match status" value="1"/>
</dbReference>
<feature type="domain" description="Ketosynthase family 3 (KS3)" evidence="10">
    <location>
        <begin position="357"/>
        <end position="770"/>
    </location>
</feature>
<proteinExistence type="predicted"/>
<evidence type="ECO:0000259" key="9">
    <source>
        <dbReference type="PROSITE" id="PS50075"/>
    </source>
</evidence>
<dbReference type="Pfam" id="PF08242">
    <property type="entry name" value="Methyltransf_12"/>
    <property type="match status" value="1"/>
</dbReference>
<dbReference type="Pfam" id="PF18558">
    <property type="entry name" value="HTH_51"/>
    <property type="match status" value="1"/>
</dbReference>
<dbReference type="Pfam" id="PF16073">
    <property type="entry name" value="SAT"/>
    <property type="match status" value="1"/>
</dbReference>
<evidence type="ECO:0000259" key="10">
    <source>
        <dbReference type="PROSITE" id="PS52004"/>
    </source>
</evidence>
<dbReference type="InterPro" id="IPR014043">
    <property type="entry name" value="Acyl_transferase_dom"/>
</dbReference>
<dbReference type="GO" id="GO:0004315">
    <property type="term" value="F:3-oxoacyl-[acyl-carrier-protein] synthase activity"/>
    <property type="evidence" value="ECO:0007669"/>
    <property type="project" value="InterPro"/>
</dbReference>
<evidence type="ECO:0000256" key="5">
    <source>
        <dbReference type="ARBA" id="ARBA00022679"/>
    </source>
</evidence>
<dbReference type="Pfam" id="PF22621">
    <property type="entry name" value="CurL-like_PKS_C"/>
    <property type="match status" value="1"/>
</dbReference>
<dbReference type="Gene3D" id="3.30.70.3290">
    <property type="match status" value="1"/>
</dbReference>
<dbReference type="SMART" id="SM00823">
    <property type="entry name" value="PKS_PP"/>
    <property type="match status" value="1"/>
</dbReference>
<name>A0AAN6W152_9PEZI</name>
<dbReference type="InterPro" id="IPR014030">
    <property type="entry name" value="Ketoacyl_synth_N"/>
</dbReference>
<dbReference type="SUPFAM" id="SSF53335">
    <property type="entry name" value="S-adenosyl-L-methionine-dependent methyltransferases"/>
    <property type="match status" value="1"/>
</dbReference>
<dbReference type="Gene3D" id="1.10.1200.10">
    <property type="entry name" value="ACP-like"/>
    <property type="match status" value="1"/>
</dbReference>
<dbReference type="CDD" id="cd02440">
    <property type="entry name" value="AdoMet_MTases"/>
    <property type="match status" value="1"/>
</dbReference>
<dbReference type="InterPro" id="IPR016035">
    <property type="entry name" value="Acyl_Trfase/lysoPLipase"/>
</dbReference>
<feature type="active site" description="Proton acceptor; for dehydratase activity" evidence="7">
    <location>
        <position position="1249"/>
    </location>
</feature>
<dbReference type="EMBL" id="MU866350">
    <property type="protein sequence ID" value="KAK4173355.1"/>
    <property type="molecule type" value="Genomic_DNA"/>
</dbReference>
<evidence type="ECO:0000256" key="1">
    <source>
        <dbReference type="ARBA" id="ARBA00005179"/>
    </source>
</evidence>
<dbReference type="Pfam" id="PF00109">
    <property type="entry name" value="ketoacyl-synt"/>
    <property type="match status" value="1"/>
</dbReference>
<dbReference type="SUPFAM" id="SSF47336">
    <property type="entry name" value="ACP-like"/>
    <property type="match status" value="1"/>
</dbReference>
<reference evidence="12" key="2">
    <citation type="submission" date="2023-05" db="EMBL/GenBank/DDBJ databases">
        <authorList>
            <consortium name="Lawrence Berkeley National Laboratory"/>
            <person name="Steindorff A."/>
            <person name="Hensen N."/>
            <person name="Bonometti L."/>
            <person name="Westerberg I."/>
            <person name="Brannstrom I.O."/>
            <person name="Guillou S."/>
            <person name="Cros-Aarteil S."/>
            <person name="Calhoun S."/>
            <person name="Haridas S."/>
            <person name="Kuo A."/>
            <person name="Mondo S."/>
            <person name="Pangilinan J."/>
            <person name="Riley R."/>
            <person name="Labutti K."/>
            <person name="Andreopoulos B."/>
            <person name="Lipzen A."/>
            <person name="Chen C."/>
            <person name="Yanf M."/>
            <person name="Daum C."/>
            <person name="Ng V."/>
            <person name="Clum A."/>
            <person name="Ohm R."/>
            <person name="Martin F."/>
            <person name="Silar P."/>
            <person name="Natvig D."/>
            <person name="Lalanne C."/>
            <person name="Gautier V."/>
            <person name="Ament-Velasquez S.L."/>
            <person name="Kruys A."/>
            <person name="Hutchinson M.I."/>
            <person name="Powell A.J."/>
            <person name="Barry K."/>
            <person name="Miller A.N."/>
            <person name="Grigoriev I.V."/>
            <person name="Debuchy R."/>
            <person name="Gladieux P."/>
            <person name="Thoren M.H."/>
            <person name="Johannesson H."/>
        </authorList>
    </citation>
    <scope>NUCLEOTIDE SEQUENCE</scope>
    <source>
        <strain evidence="12">CBS 892.96</strain>
    </source>
</reference>
<dbReference type="Gene3D" id="3.10.129.110">
    <property type="entry name" value="Polyketide synthase dehydratase"/>
    <property type="match status" value="1"/>
</dbReference>
<dbReference type="InterPro" id="IPR001227">
    <property type="entry name" value="Ac_transferase_dom_sf"/>
</dbReference>
<feature type="domain" description="PKS/mFAS DH" evidence="11">
    <location>
        <begin position="1216"/>
        <end position="1521"/>
    </location>
</feature>
<evidence type="ECO:0000256" key="7">
    <source>
        <dbReference type="PROSITE-ProRule" id="PRU01363"/>
    </source>
</evidence>
<dbReference type="InterPro" id="IPR041068">
    <property type="entry name" value="HTH_51"/>
</dbReference>
<dbReference type="PROSITE" id="PS52019">
    <property type="entry name" value="PKS_MFAS_DH"/>
    <property type="match status" value="1"/>
</dbReference>
<comment type="caution">
    <text evidence="12">The sequence shown here is derived from an EMBL/GenBank/DDBJ whole genome shotgun (WGS) entry which is preliminary data.</text>
</comment>
<dbReference type="InterPro" id="IPR013217">
    <property type="entry name" value="Methyltransf_12"/>
</dbReference>
<feature type="compositionally biased region" description="Polar residues" evidence="8">
    <location>
        <begin position="1528"/>
        <end position="1558"/>
    </location>
</feature>
<dbReference type="InterPro" id="IPR049900">
    <property type="entry name" value="PKS_mFAS_DH"/>
</dbReference>
<dbReference type="PANTHER" id="PTHR43775:SF21">
    <property type="entry name" value="NON-REDUCING POLYKETIDE SYNTHASE AUSA-RELATED"/>
    <property type="match status" value="1"/>
</dbReference>
<keyword evidence="4" id="KW-0489">Methyltransferase</keyword>
<dbReference type="InterPro" id="IPR032088">
    <property type="entry name" value="SAT"/>
</dbReference>
<comment type="pathway">
    <text evidence="1">Secondary metabolite biosynthesis.</text>
</comment>
<protein>
    <submittedName>
        <fullName evidence="12">Polyketide synthase</fullName>
    </submittedName>
</protein>
<feature type="region of interest" description="C-terminal hotdog fold" evidence="7">
    <location>
        <begin position="1367"/>
        <end position="1521"/>
    </location>
</feature>
<dbReference type="Gene3D" id="3.40.366.10">
    <property type="entry name" value="Malonyl-Coenzyme A Acyl Carrier Protein, domain 2"/>
    <property type="match status" value="2"/>
</dbReference>
<dbReference type="InterPro" id="IPR029058">
    <property type="entry name" value="AB_hydrolase_fold"/>
</dbReference>
<evidence type="ECO:0000256" key="4">
    <source>
        <dbReference type="ARBA" id="ARBA00022603"/>
    </source>
</evidence>
<dbReference type="SMART" id="SM00827">
    <property type="entry name" value="PKS_AT"/>
    <property type="match status" value="1"/>
</dbReference>
<feature type="non-terminal residue" evidence="12">
    <location>
        <position position="2450"/>
    </location>
</feature>
<dbReference type="Pfam" id="PF00698">
    <property type="entry name" value="Acyl_transf_1"/>
    <property type="match status" value="1"/>
</dbReference>
<dbReference type="GO" id="GO:0031177">
    <property type="term" value="F:phosphopantetheine binding"/>
    <property type="evidence" value="ECO:0007669"/>
    <property type="project" value="InterPro"/>
</dbReference>
<dbReference type="InterPro" id="IPR050091">
    <property type="entry name" value="PKS_NRPS_Biosynth_Enz"/>
</dbReference>
<evidence type="ECO:0000313" key="13">
    <source>
        <dbReference type="Proteomes" id="UP001302321"/>
    </source>
</evidence>
<dbReference type="InterPro" id="IPR009081">
    <property type="entry name" value="PP-bd_ACP"/>
</dbReference>
<evidence type="ECO:0000256" key="8">
    <source>
        <dbReference type="SAM" id="MobiDB-lite"/>
    </source>
</evidence>
<keyword evidence="3" id="KW-0597">Phosphoprotein</keyword>
<dbReference type="SUPFAM" id="SSF53901">
    <property type="entry name" value="Thiolase-like"/>
    <property type="match status" value="1"/>
</dbReference>
<dbReference type="InterPro" id="IPR020841">
    <property type="entry name" value="PKS_Beta-ketoAc_synthase_dom"/>
</dbReference>
<dbReference type="SMART" id="SM00825">
    <property type="entry name" value="PKS_KS"/>
    <property type="match status" value="1"/>
</dbReference>
<dbReference type="PROSITE" id="PS52004">
    <property type="entry name" value="KS3_2"/>
    <property type="match status" value="1"/>
</dbReference>
<reference evidence="12" key="1">
    <citation type="journal article" date="2023" name="Mol. Phylogenet. Evol.">
        <title>Genome-scale phylogeny and comparative genomics of the fungal order Sordariales.</title>
        <authorList>
            <person name="Hensen N."/>
            <person name="Bonometti L."/>
            <person name="Westerberg I."/>
            <person name="Brannstrom I.O."/>
            <person name="Guillou S."/>
            <person name="Cros-Aarteil S."/>
            <person name="Calhoun S."/>
            <person name="Haridas S."/>
            <person name="Kuo A."/>
            <person name="Mondo S."/>
            <person name="Pangilinan J."/>
            <person name="Riley R."/>
            <person name="LaButti K."/>
            <person name="Andreopoulos B."/>
            <person name="Lipzen A."/>
            <person name="Chen C."/>
            <person name="Yan M."/>
            <person name="Daum C."/>
            <person name="Ng V."/>
            <person name="Clum A."/>
            <person name="Steindorff A."/>
            <person name="Ohm R.A."/>
            <person name="Martin F."/>
            <person name="Silar P."/>
            <person name="Natvig D.O."/>
            <person name="Lalanne C."/>
            <person name="Gautier V."/>
            <person name="Ament-Velasquez S.L."/>
            <person name="Kruys A."/>
            <person name="Hutchinson M.I."/>
            <person name="Powell A.J."/>
            <person name="Barry K."/>
            <person name="Miller A.N."/>
            <person name="Grigoriev I.V."/>
            <person name="Debuchy R."/>
            <person name="Gladieux P."/>
            <person name="Hiltunen Thoren M."/>
            <person name="Johannesson H."/>
        </authorList>
    </citation>
    <scope>NUCLEOTIDE SEQUENCE</scope>
    <source>
        <strain evidence="12">CBS 892.96</strain>
    </source>
</reference>
<feature type="region of interest" description="N-terminal hotdog fold" evidence="7">
    <location>
        <begin position="1216"/>
        <end position="1345"/>
    </location>
</feature>
<dbReference type="InterPro" id="IPR049492">
    <property type="entry name" value="BD-FAE-like_dom"/>
</dbReference>
<evidence type="ECO:0000313" key="12">
    <source>
        <dbReference type="EMBL" id="KAK4173355.1"/>
    </source>
</evidence>
<keyword evidence="13" id="KW-1185">Reference proteome</keyword>
<dbReference type="InterPro" id="IPR020806">
    <property type="entry name" value="PKS_PP-bd"/>
</dbReference>
<sequence>MTEQKIFLLGPQVTNWTRESLEKLQQRLLGSRNLDFITQALLTLPSLSSVLGQQLGLDFHPGRCFNELADFAQGGQLLLESNGWRHNTLLAPLTIVSQAIDLTVQFKGLHSDEPLLKSNQQIQGFCIGWLSAASVSASMNWDGFKRNISAALRLSACIGAAVDADSQSPSNHATAICVRLKTQGDRALLETLLDQTPGGYISCFQDENVLTVTVPNSKRLWLEEHLRRASLPWTDIGLNGYYHHSKHEERAQTLKRICFSEQELQLPAGADLQSPLRSTADANVIPPSTTALHDIAIDLTLCKRTHWFQTLRNAVENVDNFAFIPIGSHTSGLIPRSLLHSRISPSMRSVGHSLAPEDEIAIIGMSARFPGSDSLSDFWNLLVSGRTQVGPFPLARFDPSHPSVISRWPEARYQGNFLSEEVVRGFDHRFFGISGREAKSMDPQQRLALQVAYEALATAGYHQTKSQNKKKEVGVYMGVGEVEYQHNLAGQQPSSFTAVGLLRSFISGRVSHFFGWNGPAVTVDTACSSSAVAIHTASKCELALAGGVNVITSPELHQALTAGSFLNPNGSSHAFDASAAGYCRGEGAGILVLKPLSKAVADGDMVLGVIAASAVNQNSNCSPITVPESSSQSSLYKKVLDMAGVSPGEVSYVEAHGTVGDPKEYESIRMALSGSFRKDELFVGSVKDSIGHCEAASGVAGIIKTLLMMQHKTIPPQAGFITLNPHIKTIPADRITIPKVAQPWNPTHHRLALINNYGAAGSNAAILVREYKQPVAPSLLPTSTSYPILLSAKSPNHLRSMTAALNTWTPAAASFGDIAYNINKSQNPQFLHRVALVASDHGDMVAQLETPAATMTSPTTQLPDRCNDVCSALSLPTIFPDMFSQSTPNSEDIVRQHCQLLALQVSTSRCWLDAGLDASNLTLVGHSFGQISALVVANSLSLEDGFKFVAGRARLIRDLWSGHGNTGCMLSVECLESQAKEITNMVNESLQQTGKRIEIACYNGPASFVLAGDQEAVAMAQHVCQEQRIKCVKLANTHAYHSHLIEPILEKLAEISEALVVRPPCLKIETSTFGQSWDQYTSEHLVRHTREPVFFADAITRIAAAHPQGVIWLEAGSMSPAISMIKRIVNKSWRRSSDLFLPASLGDDDDAMANICELTSQLWKAGCSVQYWPFFSGSPNRFSFVSVPPYQFDQTKHWLDYKPRGLAIAQQKDSSANIITLLDIDNASGKHTFEVNTNAIVYQLATKGHAVAGNALCPASMYLEIVARCVQVAADIPSNDLTVPHFEALKMSFPLGISQTKTLVSLHQDPHSAMRSWSFSIFSLNSTETSTQHAKGRIAMSSAETDTQLKAMSKMFRRSRVDRLNCLDSSSKVAGPMVYQLFSSVVDYATYYQGVRCLTAHDNEAVGLVGAPISEAPAGMHKGICDPVALDNFLQVAGIHVNCLRPKDDGQVFMCTAIEEIIISRAYTQSSAGWKVYTSYDIATDAAEMINDILVYDGESNKLVVAIMGATFRGVSLNSLERTLSRLSGTARSAASTTQNHHSPPTKPTQSVRTATTPITPPMHHDRASQAVKVNPLSRPSAETHEINQMLSSIIEMPADEITPTNTLSELGIDSLLASDVLAEIKNLFGIKVSQAELLGCSNIAALIGLVRRKSIEPASSEPKAFKHEIFDTTDSEVVTSTSLSDSYDSSYLTDFIEDVTASSDCNSETNKQSDNRDLNWGWASFSEATLNYTQHASNTRFSDFCMSVYPLQSQLVTQYVVSAFADLGCDLGLMVPGSEVPFISSVDPRHKKLVTQLYRILEDSKLIVRDELATFRRTNTPLATSSALDLHAAMLSRFPQHTSETNLLHATASKLSACLTGIADPIDILFGTASARALLEDVYLNAPMFRTGTLVLVDYLSSLVQKSTRQTIRILEIGAGTGGTTRPLLHALSQIERPDVTVEYTFTDLSLSLVAAAKRKFPFLAASGAPQKGVKIEMRFSTLDIESSDAKHNKHYDIVLSTNCIHATKNLAVSAGNIRGLLDPVKGGLLCLVELTSNLYWFDLVFGLLEGWWRFEDERTHALADELTWERCLKQAGFASVKWSDDGTQEGGILRVIASSTSPHGQALQTGEEARMETMRFKRVGGVDLMADIYYPVSNSSSSMGPRPIALMIHGGGHIMLSRADIRPAQTELLLSKGFLPVSIDYRLCPETTLPEGPMEDTASALAWVRRTLPSLSLTRKDIRVDGEKVVAVGWSTGGFLAMSLSWNSAEYNIRPPEAILVFYSPSDYEDIFWAQPNIPEGSESAFPITAGSDIMTFDQPTTAYNPPTSAKAVGGWMSVLDPRSRLALYMNHQGKTLEVLLHGVSAINGDTKVSEQEALAVSPLAQVQRKRYRTPTFIIHPRQDDLIPWQQAQRMYRALKEQGIDTELRIVEEGAKHLFDIGKGWERRYPQGSEAVREGFEFLEKHVN</sequence>
<feature type="domain" description="Carrier" evidence="9">
    <location>
        <begin position="1581"/>
        <end position="1655"/>
    </location>
</feature>
<keyword evidence="5" id="KW-0808">Transferase</keyword>
<evidence type="ECO:0000256" key="3">
    <source>
        <dbReference type="ARBA" id="ARBA00022553"/>
    </source>
</evidence>
<dbReference type="CDD" id="cd00833">
    <property type="entry name" value="PKS"/>
    <property type="match status" value="1"/>
</dbReference>
<evidence type="ECO:0000259" key="11">
    <source>
        <dbReference type="PROSITE" id="PS52019"/>
    </source>
</evidence>
<dbReference type="GO" id="GO:0032259">
    <property type="term" value="P:methylation"/>
    <property type="evidence" value="ECO:0007669"/>
    <property type="project" value="UniProtKB-KW"/>
</dbReference>
<dbReference type="GO" id="GO:0044550">
    <property type="term" value="P:secondary metabolite biosynthetic process"/>
    <property type="evidence" value="ECO:0007669"/>
    <property type="project" value="TreeGrafter"/>
</dbReference>
<dbReference type="Pfam" id="PF00550">
    <property type="entry name" value="PP-binding"/>
    <property type="match status" value="1"/>
</dbReference>
<dbReference type="InterPro" id="IPR029063">
    <property type="entry name" value="SAM-dependent_MTases_sf"/>
</dbReference>
<dbReference type="PROSITE" id="PS00606">
    <property type="entry name" value="KS3_1"/>
    <property type="match status" value="1"/>
</dbReference>
<dbReference type="GO" id="GO:0008168">
    <property type="term" value="F:methyltransferase activity"/>
    <property type="evidence" value="ECO:0007669"/>
    <property type="project" value="UniProtKB-KW"/>
</dbReference>
<dbReference type="InterPro" id="IPR014031">
    <property type="entry name" value="Ketoacyl_synth_C"/>
</dbReference>
<keyword evidence="2" id="KW-0596">Phosphopantetheine</keyword>
<dbReference type="SUPFAM" id="SSF53474">
    <property type="entry name" value="alpha/beta-Hydrolases"/>
    <property type="match status" value="1"/>
</dbReference>
<gene>
    <name evidence="12" type="ORF">QBC36DRAFT_360140</name>
</gene>
<dbReference type="InterPro" id="IPR042104">
    <property type="entry name" value="PKS_dehydratase_sf"/>
</dbReference>
<organism evidence="12 13">
    <name type="scientific">Triangularia setosa</name>
    <dbReference type="NCBI Taxonomy" id="2587417"/>
    <lineage>
        <taxon>Eukaryota</taxon>
        <taxon>Fungi</taxon>
        <taxon>Dikarya</taxon>
        <taxon>Ascomycota</taxon>
        <taxon>Pezizomycotina</taxon>
        <taxon>Sordariomycetes</taxon>
        <taxon>Sordariomycetidae</taxon>
        <taxon>Sordariales</taxon>
        <taxon>Podosporaceae</taxon>
        <taxon>Triangularia</taxon>
    </lineage>
</organism>
<evidence type="ECO:0000256" key="6">
    <source>
        <dbReference type="ARBA" id="ARBA00023268"/>
    </source>
</evidence>
<dbReference type="PANTHER" id="PTHR43775">
    <property type="entry name" value="FATTY ACID SYNTHASE"/>
    <property type="match status" value="1"/>
</dbReference>
<feature type="region of interest" description="Disordered" evidence="8">
    <location>
        <begin position="1528"/>
        <end position="1569"/>
    </location>
</feature>